<dbReference type="Proteomes" id="UP000289775">
    <property type="component" value="Unassembled WGS sequence"/>
</dbReference>
<feature type="region of interest" description="Disordered" evidence="1">
    <location>
        <begin position="24"/>
        <end position="43"/>
    </location>
</feature>
<protein>
    <submittedName>
        <fullName evidence="2">Uncharacterized protein</fullName>
    </submittedName>
</protein>
<evidence type="ECO:0000313" key="2">
    <source>
        <dbReference type="EMBL" id="RYJ41495.1"/>
    </source>
</evidence>
<dbReference type="AlphaFoldDB" id="A0A444W6J1"/>
<dbReference type="EMBL" id="JUIW01000010">
    <property type="protein sequence ID" value="RYJ41495.1"/>
    <property type="molecule type" value="Genomic_DNA"/>
</dbReference>
<organism evidence="2 3">
    <name type="scientific">Flavobacterium beibuense</name>
    <dbReference type="NCBI Taxonomy" id="657326"/>
    <lineage>
        <taxon>Bacteria</taxon>
        <taxon>Pseudomonadati</taxon>
        <taxon>Bacteroidota</taxon>
        <taxon>Flavobacteriia</taxon>
        <taxon>Flavobacteriales</taxon>
        <taxon>Flavobacteriaceae</taxon>
        <taxon>Flavobacterium</taxon>
    </lineage>
</organism>
<proteinExistence type="predicted"/>
<accession>A0A444W6J1</accession>
<name>A0A444W6J1_9FLAO</name>
<evidence type="ECO:0000256" key="1">
    <source>
        <dbReference type="SAM" id="MobiDB-lite"/>
    </source>
</evidence>
<evidence type="ECO:0000313" key="3">
    <source>
        <dbReference type="Proteomes" id="UP000289775"/>
    </source>
</evidence>
<comment type="caution">
    <text evidence="2">The sequence shown here is derived from an EMBL/GenBank/DDBJ whole genome shotgun (WGS) entry which is preliminary data.</text>
</comment>
<gene>
    <name evidence="2" type="ORF">NU09_2869</name>
</gene>
<reference evidence="2 3" key="1">
    <citation type="submission" date="2014-12" db="EMBL/GenBank/DDBJ databases">
        <title>Genome sequence of Flavobacterium beibuense RSKm HC5.</title>
        <authorList>
            <person name="Kim J.F."/>
            <person name="Song J.Y."/>
            <person name="Kwak M.-J."/>
            <person name="Lee S.-W."/>
        </authorList>
    </citation>
    <scope>NUCLEOTIDE SEQUENCE [LARGE SCALE GENOMIC DNA]</scope>
    <source>
        <strain evidence="2 3">RSKm HC5</strain>
    </source>
</reference>
<sequence>MVCAQGIVTAITAYFFYKVLTTKPKQEPDSYSENDDETQRQDN</sequence>
<keyword evidence="3" id="KW-1185">Reference proteome</keyword>